<comment type="caution">
    <text evidence="1">The sequence shown here is derived from an EMBL/GenBank/DDBJ whole genome shotgun (WGS) entry which is preliminary data.</text>
</comment>
<dbReference type="AlphaFoldDB" id="A0A8X6QUN9"/>
<accession>A0A8X6QUN9</accession>
<gene>
    <name evidence="1" type="ORF">NPIL_624621</name>
</gene>
<protein>
    <submittedName>
        <fullName evidence="1">Uncharacterized protein</fullName>
    </submittedName>
</protein>
<organism evidence="1 2">
    <name type="scientific">Nephila pilipes</name>
    <name type="common">Giant wood spider</name>
    <name type="synonym">Nephila maculata</name>
    <dbReference type="NCBI Taxonomy" id="299642"/>
    <lineage>
        <taxon>Eukaryota</taxon>
        <taxon>Metazoa</taxon>
        <taxon>Ecdysozoa</taxon>
        <taxon>Arthropoda</taxon>
        <taxon>Chelicerata</taxon>
        <taxon>Arachnida</taxon>
        <taxon>Araneae</taxon>
        <taxon>Araneomorphae</taxon>
        <taxon>Entelegynae</taxon>
        <taxon>Araneoidea</taxon>
        <taxon>Nephilidae</taxon>
        <taxon>Nephila</taxon>
    </lineage>
</organism>
<evidence type="ECO:0000313" key="1">
    <source>
        <dbReference type="EMBL" id="GFU46228.1"/>
    </source>
</evidence>
<reference evidence="1" key="1">
    <citation type="submission" date="2020-08" db="EMBL/GenBank/DDBJ databases">
        <title>Multicomponent nature underlies the extraordinary mechanical properties of spider dragline silk.</title>
        <authorList>
            <person name="Kono N."/>
            <person name="Nakamura H."/>
            <person name="Mori M."/>
            <person name="Yoshida Y."/>
            <person name="Ohtoshi R."/>
            <person name="Malay A.D."/>
            <person name="Moran D.A.P."/>
            <person name="Tomita M."/>
            <person name="Numata K."/>
            <person name="Arakawa K."/>
        </authorList>
    </citation>
    <scope>NUCLEOTIDE SEQUENCE</scope>
</reference>
<name>A0A8X6QUN9_NEPPI</name>
<sequence length="179" mass="20316">MRTADNDTHQTRPNYFPHFHTNTDGYIYHNGIAGKPGHSPKFQSVSNFHSNYCDTYNLVPSAVNRVVIHQYALKVCKISLATKEAMQFFENLTSNFSDISVVFSSDEVMSNDYPSLVFSSGFENAERDDNSSDEDLKNQSVQGDKKKFFNITLQRCLIPLQNEGGNGTETCEMWRHAEV</sequence>
<dbReference type="Proteomes" id="UP000887013">
    <property type="component" value="Unassembled WGS sequence"/>
</dbReference>
<proteinExistence type="predicted"/>
<dbReference type="EMBL" id="BMAW01036883">
    <property type="protein sequence ID" value="GFU46228.1"/>
    <property type="molecule type" value="Genomic_DNA"/>
</dbReference>
<keyword evidence="2" id="KW-1185">Reference proteome</keyword>
<evidence type="ECO:0000313" key="2">
    <source>
        <dbReference type="Proteomes" id="UP000887013"/>
    </source>
</evidence>